<dbReference type="PANTHER" id="PTHR43177">
    <property type="entry name" value="PROTEIN NRFC"/>
    <property type="match status" value="1"/>
</dbReference>
<keyword evidence="4" id="KW-0677">Repeat</keyword>
<evidence type="ECO:0000256" key="5">
    <source>
        <dbReference type="ARBA" id="ARBA00022982"/>
    </source>
</evidence>
<evidence type="ECO:0000256" key="1">
    <source>
        <dbReference type="ARBA" id="ARBA00022448"/>
    </source>
</evidence>
<evidence type="ECO:0000259" key="8">
    <source>
        <dbReference type="PROSITE" id="PS51379"/>
    </source>
</evidence>
<reference evidence="9 10" key="1">
    <citation type="submission" date="2020-08" db="EMBL/GenBank/DDBJ databases">
        <title>Genomic Encyclopedia of Type Strains, Phase IV (KMG-IV): sequencing the most valuable type-strain genomes for metagenomic binning, comparative biology and taxonomic classification.</title>
        <authorList>
            <person name="Goeker M."/>
        </authorList>
    </citation>
    <scope>NUCLEOTIDE SEQUENCE [LARGE SCALE GENOMIC DNA]</scope>
    <source>
        <strain evidence="9 10">DSM 103526</strain>
    </source>
</reference>
<dbReference type="EMBL" id="JACHEN010000029">
    <property type="protein sequence ID" value="MBB6217842.1"/>
    <property type="molecule type" value="Genomic_DNA"/>
</dbReference>
<dbReference type="PANTHER" id="PTHR43177:SF5">
    <property type="entry name" value="ANAEROBIC DIMETHYL SULFOXIDE REDUCTASE CHAIN B-RELATED"/>
    <property type="match status" value="1"/>
</dbReference>
<dbReference type="SUPFAM" id="SSF54862">
    <property type="entry name" value="4Fe-4S ferredoxins"/>
    <property type="match status" value="1"/>
</dbReference>
<dbReference type="AlphaFoldDB" id="A0A841L3Z0"/>
<organism evidence="9 10">
    <name type="scientific">Anaerosolibacter carboniphilus</name>
    <dbReference type="NCBI Taxonomy" id="1417629"/>
    <lineage>
        <taxon>Bacteria</taxon>
        <taxon>Bacillati</taxon>
        <taxon>Bacillota</taxon>
        <taxon>Clostridia</taxon>
        <taxon>Peptostreptococcales</taxon>
        <taxon>Thermotaleaceae</taxon>
        <taxon>Anaerosolibacter</taxon>
    </lineage>
</organism>
<gene>
    <name evidence="9" type="ORF">HNQ80_003978</name>
</gene>
<dbReference type="CDD" id="cd10563">
    <property type="entry name" value="CooF_like"/>
    <property type="match status" value="1"/>
</dbReference>
<evidence type="ECO:0000256" key="4">
    <source>
        <dbReference type="ARBA" id="ARBA00022737"/>
    </source>
</evidence>
<keyword evidence="1" id="KW-0813">Transport</keyword>
<dbReference type="InterPro" id="IPR017896">
    <property type="entry name" value="4Fe4S_Fe-S-bd"/>
</dbReference>
<keyword evidence="5" id="KW-0249">Electron transport</keyword>
<dbReference type="PROSITE" id="PS00198">
    <property type="entry name" value="4FE4S_FER_1"/>
    <property type="match status" value="1"/>
</dbReference>
<keyword evidence="7" id="KW-0411">Iron-sulfur</keyword>
<dbReference type="PROSITE" id="PS51379">
    <property type="entry name" value="4FE4S_FER_2"/>
    <property type="match status" value="2"/>
</dbReference>
<dbReference type="Proteomes" id="UP000579281">
    <property type="component" value="Unassembled WGS sequence"/>
</dbReference>
<feature type="domain" description="4Fe-4S ferredoxin-type" evidence="8">
    <location>
        <begin position="3"/>
        <end position="22"/>
    </location>
</feature>
<evidence type="ECO:0000256" key="6">
    <source>
        <dbReference type="ARBA" id="ARBA00023004"/>
    </source>
</evidence>
<evidence type="ECO:0000313" key="10">
    <source>
        <dbReference type="Proteomes" id="UP000579281"/>
    </source>
</evidence>
<dbReference type="GO" id="GO:0046872">
    <property type="term" value="F:metal ion binding"/>
    <property type="evidence" value="ECO:0007669"/>
    <property type="project" value="UniProtKB-KW"/>
</dbReference>
<feature type="domain" description="4Fe-4S ferredoxin-type" evidence="8">
    <location>
        <begin position="86"/>
        <end position="115"/>
    </location>
</feature>
<dbReference type="InterPro" id="IPR017900">
    <property type="entry name" value="4Fe4S_Fe_S_CS"/>
</dbReference>
<evidence type="ECO:0000256" key="3">
    <source>
        <dbReference type="ARBA" id="ARBA00022723"/>
    </source>
</evidence>
<dbReference type="GO" id="GO:0051539">
    <property type="term" value="F:4 iron, 4 sulfur cluster binding"/>
    <property type="evidence" value="ECO:0007669"/>
    <property type="project" value="UniProtKB-KW"/>
</dbReference>
<dbReference type="Pfam" id="PF13247">
    <property type="entry name" value="Fer4_11"/>
    <property type="match status" value="1"/>
</dbReference>
<evidence type="ECO:0000313" key="9">
    <source>
        <dbReference type="EMBL" id="MBB6217842.1"/>
    </source>
</evidence>
<dbReference type="InterPro" id="IPR050954">
    <property type="entry name" value="ET_IronSulfur_Cluster-Binding"/>
</dbReference>
<sequence length="151" mass="16922">MMKRIMIEKEKCNGCLSCTIACMVEHNPDGKSIHKLDLTNMENEGRHYIALDYKRNPTPIFCRHCDEPECVLACMSGAMTKDDTTGIVSYDPQQCASCFMCVMSCPYGVLKPDNAKGEFVMKCDFCGDRCTPACVENCPNKALHVMEVESR</sequence>
<comment type="caution">
    <text evidence="9">The sequence shown here is derived from an EMBL/GenBank/DDBJ whole genome shotgun (WGS) entry which is preliminary data.</text>
</comment>
<name>A0A841L3Z0_9FIRM</name>
<keyword evidence="10" id="KW-1185">Reference proteome</keyword>
<evidence type="ECO:0000256" key="2">
    <source>
        <dbReference type="ARBA" id="ARBA00022485"/>
    </source>
</evidence>
<proteinExistence type="predicted"/>
<keyword evidence="6" id="KW-0408">Iron</keyword>
<keyword evidence="3" id="KW-0479">Metal-binding</keyword>
<protein>
    <submittedName>
        <fullName evidence="9">Carbon-monoxide dehydrogenase iron sulfur subunit</fullName>
    </submittedName>
</protein>
<keyword evidence="2" id="KW-0004">4Fe-4S</keyword>
<accession>A0A841L3Z0</accession>
<evidence type="ECO:0000256" key="7">
    <source>
        <dbReference type="ARBA" id="ARBA00023014"/>
    </source>
</evidence>
<dbReference type="Gene3D" id="3.30.70.20">
    <property type="match status" value="2"/>
</dbReference>